<dbReference type="Proteomes" id="UP000295794">
    <property type="component" value="Unassembled WGS sequence"/>
</dbReference>
<reference evidence="2 4" key="2">
    <citation type="submission" date="2019-03" db="EMBL/GenBank/DDBJ databases">
        <title>Genomic Encyclopedia of Type Strains, Phase IV (KMG-IV): sequencing the most valuable type-strain genomes for metagenomic binning, comparative biology and taxonomic classification.</title>
        <authorList>
            <person name="Goeker M."/>
        </authorList>
    </citation>
    <scope>NUCLEOTIDE SEQUENCE [LARGE SCALE GENOMIC DNA]</scope>
    <source>
        <strain evidence="2 4">DSM 3764</strain>
    </source>
</reference>
<evidence type="ECO:0000313" key="1">
    <source>
        <dbReference type="EMBL" id="STQ90030.1"/>
    </source>
</evidence>
<dbReference type="Proteomes" id="UP000255108">
    <property type="component" value="Unassembled WGS sequence"/>
</dbReference>
<name>A0A377Q5N4_9NEIS</name>
<organism evidence="1 3">
    <name type="scientific">Iodobacter fluviatilis</name>
    <dbReference type="NCBI Taxonomy" id="537"/>
    <lineage>
        <taxon>Bacteria</taxon>
        <taxon>Pseudomonadati</taxon>
        <taxon>Pseudomonadota</taxon>
        <taxon>Betaproteobacteria</taxon>
        <taxon>Neisseriales</taxon>
        <taxon>Chitinibacteraceae</taxon>
        <taxon>Iodobacter</taxon>
    </lineage>
</organism>
<sequence>MENNRNMPRKASNADLEGKELPITLYDVEQCFVGEKFIKAEVRPITVIRYGVDHLVGAAIPSISFIDSDGASCRGSVNMFYLNEAGADNEVARLLSLKVTKSADRKLPPNNLVELNNSLFRFIDLANQRLEKLHNNSFEEMLKEGDPIAVISLDDIDHEMDQLRILLSNAGYSIPRFNNVNASDFPDLIAQLPPSYDDRWVFDDGTRRLESEVSALLRDAGWSNTRFGQAADGSGHYIGRFGDIQGAFIGLWHREKHDGCIAQYPVTLPVHEIASSVRELAERKVLGSYIKGY</sequence>
<dbReference type="AlphaFoldDB" id="A0A377Q5N4"/>
<evidence type="ECO:0000313" key="4">
    <source>
        <dbReference type="Proteomes" id="UP000295794"/>
    </source>
</evidence>
<proteinExistence type="predicted"/>
<dbReference type="EMBL" id="UGHR01000001">
    <property type="protein sequence ID" value="STQ90030.1"/>
    <property type="molecule type" value="Genomic_DNA"/>
</dbReference>
<gene>
    <name evidence="2" type="ORF">EV682_10989</name>
    <name evidence="1" type="ORF">NCTC11159_01088</name>
</gene>
<dbReference type="EMBL" id="SMBT01000009">
    <property type="protein sequence ID" value="TCU84564.1"/>
    <property type="molecule type" value="Genomic_DNA"/>
</dbReference>
<evidence type="ECO:0000313" key="3">
    <source>
        <dbReference type="Proteomes" id="UP000255108"/>
    </source>
</evidence>
<accession>A0A377Q5N4</accession>
<keyword evidence="4" id="KW-1185">Reference proteome</keyword>
<protein>
    <submittedName>
        <fullName evidence="1">Uncharacterized protein</fullName>
    </submittedName>
</protein>
<dbReference type="RefSeq" id="WP_115226415.1">
    <property type="nucleotide sequence ID" value="NZ_CAWOLO010000009.1"/>
</dbReference>
<reference evidence="1 3" key="1">
    <citation type="submission" date="2018-06" db="EMBL/GenBank/DDBJ databases">
        <authorList>
            <consortium name="Pathogen Informatics"/>
            <person name="Doyle S."/>
        </authorList>
    </citation>
    <scope>NUCLEOTIDE SEQUENCE [LARGE SCALE GENOMIC DNA]</scope>
    <source>
        <strain evidence="1 3">NCTC11159</strain>
    </source>
</reference>
<evidence type="ECO:0000313" key="2">
    <source>
        <dbReference type="EMBL" id="TCU84564.1"/>
    </source>
</evidence>